<evidence type="ECO:0000259" key="11">
    <source>
        <dbReference type="PROSITE" id="PS50113"/>
    </source>
</evidence>
<evidence type="ECO:0000256" key="6">
    <source>
        <dbReference type="PROSITE-ProRule" id="PRU00169"/>
    </source>
</evidence>
<dbReference type="SUPFAM" id="SSF55874">
    <property type="entry name" value="ATPase domain of HSP90 chaperone/DNA topoisomerase II/histidine kinase"/>
    <property type="match status" value="1"/>
</dbReference>
<dbReference type="RefSeq" id="WP_315728063.1">
    <property type="nucleotide sequence ID" value="NZ_JAVUPU010000011.1"/>
</dbReference>
<evidence type="ECO:0000259" key="10">
    <source>
        <dbReference type="PROSITE" id="PS50112"/>
    </source>
</evidence>
<evidence type="ECO:0000313" key="13">
    <source>
        <dbReference type="Proteomes" id="UP001259572"/>
    </source>
</evidence>
<dbReference type="Pfam" id="PF02518">
    <property type="entry name" value="HATPase_c"/>
    <property type="match status" value="1"/>
</dbReference>
<dbReference type="SMART" id="SM00091">
    <property type="entry name" value="PAS"/>
    <property type="match status" value="1"/>
</dbReference>
<dbReference type="Gene3D" id="3.30.565.10">
    <property type="entry name" value="Histidine kinase-like ATPase, C-terminal domain"/>
    <property type="match status" value="1"/>
</dbReference>
<keyword evidence="7" id="KW-1133">Transmembrane helix</keyword>
<evidence type="ECO:0000256" key="2">
    <source>
        <dbReference type="ARBA" id="ARBA00012438"/>
    </source>
</evidence>
<gene>
    <name evidence="12" type="ORF">RQX22_17060</name>
</gene>
<dbReference type="NCBIfam" id="TIGR00229">
    <property type="entry name" value="sensory_box"/>
    <property type="match status" value="1"/>
</dbReference>
<feature type="domain" description="Histidine kinase" evidence="8">
    <location>
        <begin position="341"/>
        <end position="560"/>
    </location>
</feature>
<evidence type="ECO:0000256" key="5">
    <source>
        <dbReference type="ARBA" id="ARBA00022777"/>
    </source>
</evidence>
<keyword evidence="3 6" id="KW-0597">Phosphoprotein</keyword>
<dbReference type="InterPro" id="IPR007891">
    <property type="entry name" value="CHASE3"/>
</dbReference>
<keyword evidence="5" id="KW-0418">Kinase</keyword>
<dbReference type="InterPro" id="IPR005467">
    <property type="entry name" value="His_kinase_dom"/>
</dbReference>
<dbReference type="SMART" id="SM00388">
    <property type="entry name" value="HisKA"/>
    <property type="match status" value="1"/>
</dbReference>
<dbReference type="EC" id="2.7.13.3" evidence="2"/>
<dbReference type="InterPro" id="IPR000700">
    <property type="entry name" value="PAS-assoc_C"/>
</dbReference>
<dbReference type="CDD" id="cd00130">
    <property type="entry name" value="PAS"/>
    <property type="match status" value="1"/>
</dbReference>
<dbReference type="CDD" id="cd19410">
    <property type="entry name" value="HK9-like_sensor"/>
    <property type="match status" value="1"/>
</dbReference>
<dbReference type="InterPro" id="IPR003594">
    <property type="entry name" value="HATPase_dom"/>
</dbReference>
<dbReference type="InterPro" id="IPR011006">
    <property type="entry name" value="CheY-like_superfamily"/>
</dbReference>
<dbReference type="InterPro" id="IPR000014">
    <property type="entry name" value="PAS"/>
</dbReference>
<dbReference type="InterPro" id="IPR036890">
    <property type="entry name" value="HATPase_C_sf"/>
</dbReference>
<feature type="domain" description="Response regulatory" evidence="9">
    <location>
        <begin position="582"/>
        <end position="691"/>
    </location>
</feature>
<dbReference type="Proteomes" id="UP001259572">
    <property type="component" value="Unassembled WGS sequence"/>
</dbReference>
<proteinExistence type="predicted"/>
<keyword evidence="7" id="KW-0812">Transmembrane</keyword>
<dbReference type="InterPro" id="IPR001789">
    <property type="entry name" value="Sig_transdc_resp-reg_receiver"/>
</dbReference>
<comment type="catalytic activity">
    <reaction evidence="1">
        <text>ATP + protein L-histidine = ADP + protein N-phospho-L-histidine.</text>
        <dbReference type="EC" id="2.7.13.3"/>
    </reaction>
</comment>
<dbReference type="SUPFAM" id="SSF55785">
    <property type="entry name" value="PYP-like sensor domain (PAS domain)"/>
    <property type="match status" value="1"/>
</dbReference>
<dbReference type="PROSITE" id="PS50109">
    <property type="entry name" value="HIS_KIN"/>
    <property type="match status" value="1"/>
</dbReference>
<dbReference type="CDD" id="cd00075">
    <property type="entry name" value="HATPase"/>
    <property type="match status" value="1"/>
</dbReference>
<dbReference type="InterPro" id="IPR003661">
    <property type="entry name" value="HisK_dim/P_dom"/>
</dbReference>
<dbReference type="InterPro" id="IPR035965">
    <property type="entry name" value="PAS-like_dom_sf"/>
</dbReference>
<evidence type="ECO:0000256" key="4">
    <source>
        <dbReference type="ARBA" id="ARBA00022679"/>
    </source>
</evidence>
<dbReference type="Pfam" id="PF13426">
    <property type="entry name" value="PAS_9"/>
    <property type="match status" value="1"/>
</dbReference>
<sequence>MALAAIPLILLLLGYLLSVEFEHSQRLRGEVDKSYQARLGINQVLMLHQDIETGQRGYVMTGDPSFLEPFEAARTSIGESLSRLRRNHQGEEIAREVDRLRTLSTAKLRFSEETVRTRQAGDSEQALAMIKSGRGKTIMDAIRHRIARIDAAEQARLQASTDRAEASRIWSQRLTFGLLTALAILLFAAAWANNRSMRAKQVALRRLQDLSIRQEAIFDSAKDGMITLNASGSIESLNPAAARMYGYETQDLVRRDVGLLFEIAPDQGQIETFLKRLQNRRLDDLGRVQEFWAKRRDGTTFPTEVAISPVPLANGTRYLAVIRDLTDRKQIEQMKSEFVSTVSHELRTPLTSIMGSLGMLAGGAAGTLPDKAARLIDIAFSNSERLVRLINDILDIEKIEAGRMNFSVHAVPLPSLLDQAIQANRAYAEGLGVELILDPLPEDASVLADYDRMMQVITNLISNAAKYSPRDGEVRITVQPLDRRFRITVADQGPGIPEDFRPRIFSKFAQADATDTRQKGGTGLGLSIVKEIVTRLGGEVSFDSIEGKGTCFHVDLPAVEQGPAIKATDADLQPLDSPGGARILHVDDDPDMLRLVASAFEGKAEILSTPSVHEAKAAILRFHFDAVILDIALPDGNGLDLIPLLRSGQSPTPIVIFTAQDADPTLAASVDAVLTKSRASLQLLVETVDLCLPALGMRRRKGES</sequence>
<keyword evidence="13" id="KW-1185">Reference proteome</keyword>
<name>A0ABU3QBB7_9SPHN</name>
<keyword evidence="7" id="KW-0472">Membrane</keyword>
<feature type="domain" description="PAS" evidence="10">
    <location>
        <begin position="217"/>
        <end position="263"/>
    </location>
</feature>
<dbReference type="CDD" id="cd00156">
    <property type="entry name" value="REC"/>
    <property type="match status" value="1"/>
</dbReference>
<dbReference type="PANTHER" id="PTHR43047:SF72">
    <property type="entry name" value="OSMOSENSING HISTIDINE PROTEIN KINASE SLN1"/>
    <property type="match status" value="1"/>
</dbReference>
<dbReference type="Pfam" id="PF00512">
    <property type="entry name" value="HisKA"/>
    <property type="match status" value="1"/>
</dbReference>
<evidence type="ECO:0000259" key="8">
    <source>
        <dbReference type="PROSITE" id="PS50109"/>
    </source>
</evidence>
<dbReference type="SUPFAM" id="SSF47384">
    <property type="entry name" value="Homodimeric domain of signal transducing histidine kinase"/>
    <property type="match status" value="1"/>
</dbReference>
<dbReference type="PANTHER" id="PTHR43047">
    <property type="entry name" value="TWO-COMPONENT HISTIDINE PROTEIN KINASE"/>
    <property type="match status" value="1"/>
</dbReference>
<feature type="modified residue" description="4-aspartylphosphate" evidence="6">
    <location>
        <position position="630"/>
    </location>
</feature>
<dbReference type="InterPro" id="IPR004358">
    <property type="entry name" value="Sig_transdc_His_kin-like_C"/>
</dbReference>
<dbReference type="Gene3D" id="1.10.287.130">
    <property type="match status" value="1"/>
</dbReference>
<reference evidence="12 13" key="1">
    <citation type="submission" date="2023-05" db="EMBL/GenBank/DDBJ databases">
        <authorList>
            <person name="Guo Y."/>
        </authorList>
    </citation>
    <scope>NUCLEOTIDE SEQUENCE [LARGE SCALE GENOMIC DNA]</scope>
    <source>
        <strain evidence="12 13">GR2756</strain>
    </source>
</reference>
<dbReference type="CDD" id="cd00082">
    <property type="entry name" value="HisKA"/>
    <property type="match status" value="1"/>
</dbReference>
<dbReference type="PRINTS" id="PR00344">
    <property type="entry name" value="BCTRLSENSOR"/>
</dbReference>
<dbReference type="PROSITE" id="PS50112">
    <property type="entry name" value="PAS"/>
    <property type="match status" value="1"/>
</dbReference>
<dbReference type="Pfam" id="PF05227">
    <property type="entry name" value="CHASE3"/>
    <property type="match status" value="1"/>
</dbReference>
<evidence type="ECO:0000256" key="1">
    <source>
        <dbReference type="ARBA" id="ARBA00000085"/>
    </source>
</evidence>
<evidence type="ECO:0000256" key="3">
    <source>
        <dbReference type="ARBA" id="ARBA00022553"/>
    </source>
</evidence>
<dbReference type="InterPro" id="IPR036097">
    <property type="entry name" value="HisK_dim/P_sf"/>
</dbReference>
<dbReference type="PROSITE" id="PS50113">
    <property type="entry name" value="PAC"/>
    <property type="match status" value="1"/>
</dbReference>
<feature type="transmembrane region" description="Helical" evidence="7">
    <location>
        <begin position="174"/>
        <end position="192"/>
    </location>
</feature>
<feature type="domain" description="PAC" evidence="11">
    <location>
        <begin position="287"/>
        <end position="337"/>
    </location>
</feature>
<accession>A0ABU3QBB7</accession>
<comment type="caution">
    <text evidence="12">The sequence shown here is derived from an EMBL/GenBank/DDBJ whole genome shotgun (WGS) entry which is preliminary data.</text>
</comment>
<dbReference type="Pfam" id="PF00072">
    <property type="entry name" value="Response_reg"/>
    <property type="match status" value="1"/>
</dbReference>
<evidence type="ECO:0000259" key="9">
    <source>
        <dbReference type="PROSITE" id="PS50110"/>
    </source>
</evidence>
<dbReference type="PROSITE" id="PS50110">
    <property type="entry name" value="RESPONSE_REGULATORY"/>
    <property type="match status" value="1"/>
</dbReference>
<dbReference type="SMART" id="SM00448">
    <property type="entry name" value="REC"/>
    <property type="match status" value="1"/>
</dbReference>
<dbReference type="Gene3D" id="3.30.450.20">
    <property type="entry name" value="PAS domain"/>
    <property type="match status" value="1"/>
</dbReference>
<organism evidence="12 13">
    <name type="scientific">Sphingosinicella rhizophila</name>
    <dbReference type="NCBI Taxonomy" id="3050082"/>
    <lineage>
        <taxon>Bacteria</taxon>
        <taxon>Pseudomonadati</taxon>
        <taxon>Pseudomonadota</taxon>
        <taxon>Alphaproteobacteria</taxon>
        <taxon>Sphingomonadales</taxon>
        <taxon>Sphingosinicellaceae</taxon>
        <taxon>Sphingosinicella</taxon>
    </lineage>
</organism>
<keyword evidence="4" id="KW-0808">Transferase</keyword>
<protein>
    <recommendedName>
        <fullName evidence="2">histidine kinase</fullName>
        <ecNumber evidence="2">2.7.13.3</ecNumber>
    </recommendedName>
</protein>
<evidence type="ECO:0000256" key="7">
    <source>
        <dbReference type="SAM" id="Phobius"/>
    </source>
</evidence>
<dbReference type="Gene3D" id="3.40.50.2300">
    <property type="match status" value="1"/>
</dbReference>
<dbReference type="EMBL" id="JAVUPU010000011">
    <property type="protein sequence ID" value="MDT9600674.1"/>
    <property type="molecule type" value="Genomic_DNA"/>
</dbReference>
<dbReference type="SMART" id="SM00387">
    <property type="entry name" value="HATPase_c"/>
    <property type="match status" value="1"/>
</dbReference>
<dbReference type="SUPFAM" id="SSF52172">
    <property type="entry name" value="CheY-like"/>
    <property type="match status" value="1"/>
</dbReference>
<evidence type="ECO:0000313" key="12">
    <source>
        <dbReference type="EMBL" id="MDT9600674.1"/>
    </source>
</evidence>